<dbReference type="PRINTS" id="PR00344">
    <property type="entry name" value="BCTRLSENSOR"/>
</dbReference>
<evidence type="ECO:0000259" key="4">
    <source>
        <dbReference type="PROSITE" id="PS50109"/>
    </source>
</evidence>
<accession>W7R3E0</accession>
<evidence type="ECO:0000256" key="1">
    <source>
        <dbReference type="ARBA" id="ARBA00000085"/>
    </source>
</evidence>
<dbReference type="SUPFAM" id="SSF55874">
    <property type="entry name" value="ATPase domain of HSP90 chaperone/DNA topoisomerase II/histidine kinase"/>
    <property type="match status" value="1"/>
</dbReference>
<dbReference type="InterPro" id="IPR003594">
    <property type="entry name" value="HATPase_dom"/>
</dbReference>
<dbReference type="GO" id="GO:0000155">
    <property type="term" value="F:phosphorelay sensor kinase activity"/>
    <property type="evidence" value="ECO:0007669"/>
    <property type="project" value="TreeGrafter"/>
</dbReference>
<dbReference type="PANTHER" id="PTHR43547:SF2">
    <property type="entry name" value="HYBRID SIGNAL TRANSDUCTION HISTIDINE KINASE C"/>
    <property type="match status" value="1"/>
</dbReference>
<sequence>MKNSLCMLIQSIEHLGQNCAQHDPEQATELASLHYEASRLNTNLLQLLSLYRAEKHQLPLTIEENFVADLVEEMLAKNELYIEKKGLTIELEVDDDLCWFFDLDLIGNLLNDIFINAMRYSKNLIKISAAIYNDQLEICIEDNGNGYPPEMLQLIDMPMQELNLSTGRTGLGLFFARMIASAHTNNKNTGRIELKNGGKYNGSVFKLILP</sequence>
<keyword evidence="5" id="KW-0808">Transferase</keyword>
<dbReference type="PROSITE" id="PS50109">
    <property type="entry name" value="HIS_KIN"/>
    <property type="match status" value="1"/>
</dbReference>
<dbReference type="AlphaFoldDB" id="W7R3E0"/>
<dbReference type="InterPro" id="IPR036890">
    <property type="entry name" value="HATPase_C_sf"/>
</dbReference>
<evidence type="ECO:0000313" key="5">
    <source>
        <dbReference type="EMBL" id="EWH12145.1"/>
    </source>
</evidence>
<comment type="caution">
    <text evidence="5">The sequence shown here is derived from an EMBL/GenBank/DDBJ whole genome shotgun (WGS) entry which is preliminary data.</text>
</comment>
<dbReference type="EMBL" id="ARZY01000001">
    <property type="protein sequence ID" value="EWH12145.1"/>
    <property type="molecule type" value="Genomic_DNA"/>
</dbReference>
<dbReference type="STRING" id="1328313.DS2_00440"/>
<dbReference type="Pfam" id="PF02518">
    <property type="entry name" value="HATPase_c"/>
    <property type="match status" value="1"/>
</dbReference>
<keyword evidence="6" id="KW-1185">Reference proteome</keyword>
<reference evidence="5 6" key="1">
    <citation type="journal article" date="2014" name="Genome Announc.">
        <title>Draft Genome Sequence of the Agar-Degrading Bacterium Catenovulum sp. Strain DS-2, Isolated from Intestines of Haliotis diversicolor.</title>
        <authorList>
            <person name="Shan D."/>
            <person name="Li X."/>
            <person name="Gu Z."/>
            <person name="Wei G."/>
            <person name="Gao Z."/>
            <person name="Shao Z."/>
        </authorList>
    </citation>
    <scope>NUCLEOTIDE SEQUENCE [LARGE SCALE GENOMIC DNA]</scope>
    <source>
        <strain evidence="5 6">DS-2</strain>
    </source>
</reference>
<protein>
    <recommendedName>
        <fullName evidence="2">histidine kinase</fullName>
        <ecNumber evidence="2">2.7.13.3</ecNumber>
    </recommendedName>
</protein>
<dbReference type="eggNOG" id="COG2205">
    <property type="taxonomic scope" value="Bacteria"/>
</dbReference>
<feature type="domain" description="Histidine kinase" evidence="4">
    <location>
        <begin position="1"/>
        <end position="210"/>
    </location>
</feature>
<dbReference type="InterPro" id="IPR005467">
    <property type="entry name" value="His_kinase_dom"/>
</dbReference>
<organism evidence="5 6">
    <name type="scientific">Catenovulum agarivorans DS-2</name>
    <dbReference type="NCBI Taxonomy" id="1328313"/>
    <lineage>
        <taxon>Bacteria</taxon>
        <taxon>Pseudomonadati</taxon>
        <taxon>Pseudomonadota</taxon>
        <taxon>Gammaproteobacteria</taxon>
        <taxon>Alteromonadales</taxon>
        <taxon>Alteromonadaceae</taxon>
        <taxon>Catenovulum</taxon>
    </lineage>
</organism>
<proteinExistence type="predicted"/>
<gene>
    <name evidence="5" type="ORF">DS2_00440</name>
</gene>
<dbReference type="PANTHER" id="PTHR43547">
    <property type="entry name" value="TWO-COMPONENT HISTIDINE KINASE"/>
    <property type="match status" value="1"/>
</dbReference>
<evidence type="ECO:0000256" key="2">
    <source>
        <dbReference type="ARBA" id="ARBA00012438"/>
    </source>
</evidence>
<evidence type="ECO:0000256" key="3">
    <source>
        <dbReference type="ARBA" id="ARBA00022553"/>
    </source>
</evidence>
<comment type="catalytic activity">
    <reaction evidence="1">
        <text>ATP + protein L-histidine = ADP + protein N-phospho-L-histidine.</text>
        <dbReference type="EC" id="2.7.13.3"/>
    </reaction>
</comment>
<dbReference type="Proteomes" id="UP000019276">
    <property type="component" value="Unassembled WGS sequence"/>
</dbReference>
<keyword evidence="5" id="KW-0418">Kinase</keyword>
<name>W7R3E0_9ALTE</name>
<dbReference type="Gene3D" id="3.30.565.10">
    <property type="entry name" value="Histidine kinase-like ATPase, C-terminal domain"/>
    <property type="match status" value="1"/>
</dbReference>
<dbReference type="EC" id="2.7.13.3" evidence="2"/>
<evidence type="ECO:0000313" key="6">
    <source>
        <dbReference type="Proteomes" id="UP000019276"/>
    </source>
</evidence>
<dbReference type="InterPro" id="IPR004358">
    <property type="entry name" value="Sig_transdc_His_kin-like_C"/>
</dbReference>
<dbReference type="SMART" id="SM00387">
    <property type="entry name" value="HATPase_c"/>
    <property type="match status" value="1"/>
</dbReference>
<keyword evidence="3" id="KW-0597">Phosphoprotein</keyword>